<accession>A0A9D4IPV2</accession>
<sequence length="50" mass="5460">MDNRSLGDDYTASVDIDDLVQIADGGSMSSGSMMSYIDWDQVDDLIADVR</sequence>
<proteinExistence type="predicted"/>
<reference evidence="1" key="2">
    <citation type="submission" date="2020-11" db="EMBL/GenBank/DDBJ databases">
        <authorList>
            <person name="McCartney M.A."/>
            <person name="Auch B."/>
            <person name="Kono T."/>
            <person name="Mallez S."/>
            <person name="Becker A."/>
            <person name="Gohl D.M."/>
            <person name="Silverstein K.A.T."/>
            <person name="Koren S."/>
            <person name="Bechman K.B."/>
            <person name="Herman A."/>
            <person name="Abrahante J.E."/>
            <person name="Garbe J."/>
        </authorList>
    </citation>
    <scope>NUCLEOTIDE SEQUENCE</scope>
    <source>
        <strain evidence="1">Duluth1</strain>
        <tissue evidence="1">Whole animal</tissue>
    </source>
</reference>
<evidence type="ECO:0000313" key="1">
    <source>
        <dbReference type="EMBL" id="KAH3779478.1"/>
    </source>
</evidence>
<organism evidence="1 2">
    <name type="scientific">Dreissena polymorpha</name>
    <name type="common">Zebra mussel</name>
    <name type="synonym">Mytilus polymorpha</name>
    <dbReference type="NCBI Taxonomy" id="45954"/>
    <lineage>
        <taxon>Eukaryota</taxon>
        <taxon>Metazoa</taxon>
        <taxon>Spiralia</taxon>
        <taxon>Lophotrochozoa</taxon>
        <taxon>Mollusca</taxon>
        <taxon>Bivalvia</taxon>
        <taxon>Autobranchia</taxon>
        <taxon>Heteroconchia</taxon>
        <taxon>Euheterodonta</taxon>
        <taxon>Imparidentia</taxon>
        <taxon>Neoheterodontei</taxon>
        <taxon>Myida</taxon>
        <taxon>Dreissenoidea</taxon>
        <taxon>Dreissenidae</taxon>
        <taxon>Dreissena</taxon>
    </lineage>
</organism>
<evidence type="ECO:0000313" key="2">
    <source>
        <dbReference type="Proteomes" id="UP000828390"/>
    </source>
</evidence>
<reference evidence="1" key="1">
    <citation type="journal article" date="2019" name="bioRxiv">
        <title>The Genome of the Zebra Mussel, Dreissena polymorpha: A Resource for Invasive Species Research.</title>
        <authorList>
            <person name="McCartney M.A."/>
            <person name="Auch B."/>
            <person name="Kono T."/>
            <person name="Mallez S."/>
            <person name="Zhang Y."/>
            <person name="Obille A."/>
            <person name="Becker A."/>
            <person name="Abrahante J.E."/>
            <person name="Garbe J."/>
            <person name="Badalamenti J.P."/>
            <person name="Herman A."/>
            <person name="Mangelson H."/>
            <person name="Liachko I."/>
            <person name="Sullivan S."/>
            <person name="Sone E.D."/>
            <person name="Koren S."/>
            <person name="Silverstein K.A.T."/>
            <person name="Beckman K.B."/>
            <person name="Gohl D.M."/>
        </authorList>
    </citation>
    <scope>NUCLEOTIDE SEQUENCE</scope>
    <source>
        <strain evidence="1">Duluth1</strain>
        <tissue evidence="1">Whole animal</tissue>
    </source>
</reference>
<protein>
    <submittedName>
        <fullName evidence="1">Uncharacterized protein</fullName>
    </submittedName>
</protein>
<keyword evidence="2" id="KW-1185">Reference proteome</keyword>
<dbReference type="Proteomes" id="UP000828390">
    <property type="component" value="Unassembled WGS sequence"/>
</dbReference>
<dbReference type="EMBL" id="JAIWYP010000008">
    <property type="protein sequence ID" value="KAH3779478.1"/>
    <property type="molecule type" value="Genomic_DNA"/>
</dbReference>
<comment type="caution">
    <text evidence="1">The sequence shown here is derived from an EMBL/GenBank/DDBJ whole genome shotgun (WGS) entry which is preliminary data.</text>
</comment>
<dbReference type="AlphaFoldDB" id="A0A9D4IPV2"/>
<name>A0A9D4IPV2_DREPO</name>
<gene>
    <name evidence="1" type="ORF">DPMN_157281</name>
</gene>